<sequence length="326" mass="36826">MVQKKPYSKNKGNKKPSFNKTIKTTTFKKKMMINKADLRRFTCGEAGHFSKDCPESADRKKKAKQVNTVTDSIADGYGNLFTILSDSSVLMGNGSHTSVRGVGTVDLKFTSGKIMQLRNVQHVSTMNKNLVSGSLLCRDGFKVVLESNKVVVFKFGRFIDMHSIARISTDIIPESSTSNEYFEQSHENVTEKDDNEALIRSKRQRVAKFIGDDFIMYLVDDNPTSIAEAYASPDVDDWKEVVHNEMDSILSNGTWELSERPHGCKLVGCKWVFKKKLRPDGTIEKYNAQLVATHREKAKITSTPIHLSLDLPPFEYYCPWLPPMVL</sequence>
<feature type="domain" description="CCHC-type" evidence="2">
    <location>
        <begin position="41"/>
        <end position="55"/>
    </location>
</feature>
<organism evidence="3 4">
    <name type="scientific">Lolium multiflorum</name>
    <name type="common">Italian ryegrass</name>
    <name type="synonym">Lolium perenne subsp. multiflorum</name>
    <dbReference type="NCBI Taxonomy" id="4521"/>
    <lineage>
        <taxon>Eukaryota</taxon>
        <taxon>Viridiplantae</taxon>
        <taxon>Streptophyta</taxon>
        <taxon>Embryophyta</taxon>
        <taxon>Tracheophyta</taxon>
        <taxon>Spermatophyta</taxon>
        <taxon>Magnoliopsida</taxon>
        <taxon>Liliopsida</taxon>
        <taxon>Poales</taxon>
        <taxon>Poaceae</taxon>
        <taxon>BOP clade</taxon>
        <taxon>Pooideae</taxon>
        <taxon>Poodae</taxon>
        <taxon>Poeae</taxon>
        <taxon>Poeae Chloroplast Group 2 (Poeae type)</taxon>
        <taxon>Loliodinae</taxon>
        <taxon>Loliinae</taxon>
        <taxon>Lolium</taxon>
    </lineage>
</organism>
<reference evidence="3" key="1">
    <citation type="submission" date="2023-07" db="EMBL/GenBank/DDBJ databases">
        <title>A chromosome-level genome assembly of Lolium multiflorum.</title>
        <authorList>
            <person name="Chen Y."/>
            <person name="Copetti D."/>
            <person name="Kolliker R."/>
            <person name="Studer B."/>
        </authorList>
    </citation>
    <scope>NUCLEOTIDE SEQUENCE</scope>
    <source>
        <strain evidence="3">02402/16</strain>
        <tissue evidence="3">Leaf</tissue>
    </source>
</reference>
<dbReference type="AlphaFoldDB" id="A0AAD8QSB3"/>
<dbReference type="GO" id="GO:0008270">
    <property type="term" value="F:zinc ion binding"/>
    <property type="evidence" value="ECO:0007669"/>
    <property type="project" value="UniProtKB-KW"/>
</dbReference>
<dbReference type="PROSITE" id="PS50158">
    <property type="entry name" value="ZF_CCHC"/>
    <property type="match status" value="1"/>
</dbReference>
<dbReference type="PANTHER" id="PTHR47592">
    <property type="entry name" value="PBF68 PROTEIN"/>
    <property type="match status" value="1"/>
</dbReference>
<dbReference type="Pfam" id="PF22936">
    <property type="entry name" value="Pol_BBD"/>
    <property type="match status" value="1"/>
</dbReference>
<evidence type="ECO:0000313" key="3">
    <source>
        <dbReference type="EMBL" id="KAK1607525.1"/>
    </source>
</evidence>
<accession>A0AAD8QSB3</accession>
<dbReference type="Gene3D" id="4.10.60.10">
    <property type="entry name" value="Zinc finger, CCHC-type"/>
    <property type="match status" value="1"/>
</dbReference>
<dbReference type="EMBL" id="JAUUTY010000007">
    <property type="protein sequence ID" value="KAK1607525.1"/>
    <property type="molecule type" value="Genomic_DNA"/>
</dbReference>
<evidence type="ECO:0000259" key="2">
    <source>
        <dbReference type="PROSITE" id="PS50158"/>
    </source>
</evidence>
<keyword evidence="1" id="KW-0479">Metal-binding</keyword>
<dbReference type="InterPro" id="IPR001878">
    <property type="entry name" value="Znf_CCHC"/>
</dbReference>
<evidence type="ECO:0000256" key="1">
    <source>
        <dbReference type="PROSITE-ProRule" id="PRU00047"/>
    </source>
</evidence>
<keyword evidence="1" id="KW-0862">Zinc</keyword>
<proteinExistence type="predicted"/>
<gene>
    <name evidence="3" type="ORF">QYE76_031198</name>
</gene>
<dbReference type="PANTHER" id="PTHR47592:SF27">
    <property type="entry name" value="OS08G0421700 PROTEIN"/>
    <property type="match status" value="1"/>
</dbReference>
<name>A0AAD8QSB3_LOLMU</name>
<comment type="caution">
    <text evidence="3">The sequence shown here is derived from an EMBL/GenBank/DDBJ whole genome shotgun (WGS) entry which is preliminary data.</text>
</comment>
<dbReference type="Proteomes" id="UP001231189">
    <property type="component" value="Unassembled WGS sequence"/>
</dbReference>
<protein>
    <recommendedName>
        <fullName evidence="2">CCHC-type domain-containing protein</fullName>
    </recommendedName>
</protein>
<keyword evidence="4" id="KW-1185">Reference proteome</keyword>
<dbReference type="SUPFAM" id="SSF57756">
    <property type="entry name" value="Retrovirus zinc finger-like domains"/>
    <property type="match status" value="1"/>
</dbReference>
<dbReference type="InterPro" id="IPR036875">
    <property type="entry name" value="Znf_CCHC_sf"/>
</dbReference>
<dbReference type="Pfam" id="PF00098">
    <property type="entry name" value="zf-CCHC"/>
    <property type="match status" value="1"/>
</dbReference>
<dbReference type="GO" id="GO:0003676">
    <property type="term" value="F:nucleic acid binding"/>
    <property type="evidence" value="ECO:0007669"/>
    <property type="project" value="InterPro"/>
</dbReference>
<dbReference type="InterPro" id="IPR054722">
    <property type="entry name" value="PolX-like_BBD"/>
</dbReference>
<evidence type="ECO:0000313" key="4">
    <source>
        <dbReference type="Proteomes" id="UP001231189"/>
    </source>
</evidence>
<keyword evidence="1" id="KW-0863">Zinc-finger</keyword>